<gene>
    <name evidence="10" type="primary">LOC105367221</name>
</gene>
<dbReference type="CTD" id="51253"/>
<dbReference type="AlphaFoldDB" id="A0AAJ6YTN3"/>
<dbReference type="KEGG" id="csol:105367221"/>
<evidence type="ECO:0000313" key="10">
    <source>
        <dbReference type="RefSeq" id="XP_011504154.1"/>
    </source>
</evidence>
<dbReference type="GO" id="GO:1990904">
    <property type="term" value="C:ribonucleoprotein complex"/>
    <property type="evidence" value="ECO:0007669"/>
    <property type="project" value="UniProtKB-KW"/>
</dbReference>
<reference evidence="10" key="1">
    <citation type="submission" date="2025-08" db="UniProtKB">
        <authorList>
            <consortium name="RefSeq"/>
        </authorList>
    </citation>
    <scope>IDENTIFICATION</scope>
</reference>
<proteinExistence type="inferred from homology"/>
<organism evidence="9 10">
    <name type="scientific">Ceratosolen solmsi marchali</name>
    <dbReference type="NCBI Taxonomy" id="326594"/>
    <lineage>
        <taxon>Eukaryota</taxon>
        <taxon>Metazoa</taxon>
        <taxon>Ecdysozoa</taxon>
        <taxon>Arthropoda</taxon>
        <taxon>Hexapoda</taxon>
        <taxon>Insecta</taxon>
        <taxon>Pterygota</taxon>
        <taxon>Neoptera</taxon>
        <taxon>Endopterygota</taxon>
        <taxon>Hymenoptera</taxon>
        <taxon>Apocrita</taxon>
        <taxon>Proctotrupomorpha</taxon>
        <taxon>Chalcidoidea</taxon>
        <taxon>Agaonidae</taxon>
        <taxon>Agaoninae</taxon>
        <taxon>Ceratosolen</taxon>
    </lineage>
</organism>
<dbReference type="GO" id="GO:0005739">
    <property type="term" value="C:mitochondrion"/>
    <property type="evidence" value="ECO:0007669"/>
    <property type="project" value="UniProtKB-SubCell"/>
</dbReference>
<evidence type="ECO:0000256" key="4">
    <source>
        <dbReference type="ARBA" id="ARBA00023128"/>
    </source>
</evidence>
<accession>A0AAJ6YTN3</accession>
<dbReference type="GO" id="GO:0005840">
    <property type="term" value="C:ribosome"/>
    <property type="evidence" value="ECO:0007669"/>
    <property type="project" value="UniProtKB-KW"/>
</dbReference>
<dbReference type="Pfam" id="PF07147">
    <property type="entry name" value="PDCD9"/>
    <property type="match status" value="1"/>
</dbReference>
<evidence type="ECO:0000256" key="5">
    <source>
        <dbReference type="ARBA" id="ARBA00023274"/>
    </source>
</evidence>
<keyword evidence="3 10" id="KW-0689">Ribosomal protein</keyword>
<evidence type="ECO:0000256" key="2">
    <source>
        <dbReference type="ARBA" id="ARBA00022946"/>
    </source>
</evidence>
<dbReference type="Proteomes" id="UP000695007">
    <property type="component" value="Unplaced"/>
</dbReference>
<evidence type="ECO:0000256" key="6">
    <source>
        <dbReference type="ARBA" id="ARBA00037985"/>
    </source>
</evidence>
<dbReference type="GeneID" id="105367221"/>
<name>A0AAJ6YTN3_9HYME</name>
<evidence type="ECO:0000256" key="1">
    <source>
        <dbReference type="ARBA" id="ARBA00004173"/>
    </source>
</evidence>
<sequence length="410" mass="47485">MKLSQFLCKHHIGRQIRQLWYIQGKKKPLDFNTESKLTSQGVHIEDALEVTNNLRKLNIKVCNFSDQVAPIKVDTHPYFNNEPCFLYEDNDLLVKGLTQAQKITNTIVFDTLPESIESITQDLSDKTNDSVKRIIQSSIIFDAHQQLLPKLKDPDRPAFNFPRKFGITNNRKTSNLNKKFIQLCNCLSGSNIGNSRSIMDDAFLCVPFDKDFHKFKFSLTIDIMLMSKNILRPVRKLDTEYESMTLPTIYPLQYLIGLTKSQIYEFKNLYPFISEYNKKYIHTIFIYYDSTKVKNLTELEIEETQIFGRALIKAFTAAASTARQRYGANVKTLPEPITVQCIHTDSKAYYFSVYQLNTLDINGEKGIKNYCWALPKLNLYDLADYVQGIPTLEGYNPDVFKRILAFYKNQ</sequence>
<keyword evidence="4" id="KW-0496">Mitochondrion</keyword>
<evidence type="ECO:0000256" key="7">
    <source>
        <dbReference type="ARBA" id="ARBA00039442"/>
    </source>
</evidence>
<dbReference type="GO" id="GO:0006412">
    <property type="term" value="P:translation"/>
    <property type="evidence" value="ECO:0007669"/>
    <property type="project" value="InterPro"/>
</dbReference>
<keyword evidence="9" id="KW-1185">Reference proteome</keyword>
<comment type="subcellular location">
    <subcellularLocation>
        <location evidence="1">Mitochondrion</location>
    </subcellularLocation>
</comment>
<comment type="similarity">
    <text evidence="6">Belongs to the mitochondrion-specific ribosomal protein mL37 family.</text>
</comment>
<evidence type="ECO:0000313" key="9">
    <source>
        <dbReference type="Proteomes" id="UP000695007"/>
    </source>
</evidence>
<evidence type="ECO:0000256" key="8">
    <source>
        <dbReference type="ARBA" id="ARBA00041617"/>
    </source>
</evidence>
<protein>
    <recommendedName>
        <fullName evidence="7">Large ribosomal subunit protein mL37</fullName>
    </recommendedName>
    <alternativeName>
        <fullName evidence="8">39S ribosomal protein L37, mitochondrial</fullName>
    </alternativeName>
</protein>
<dbReference type="PANTHER" id="PTHR15889:SF2">
    <property type="entry name" value="LARGE RIBOSOMAL SUBUNIT PROTEIN ML37"/>
    <property type="match status" value="1"/>
</dbReference>
<keyword evidence="5" id="KW-0687">Ribonucleoprotein</keyword>
<dbReference type="GO" id="GO:0003735">
    <property type="term" value="F:structural constituent of ribosome"/>
    <property type="evidence" value="ECO:0007669"/>
    <property type="project" value="InterPro"/>
</dbReference>
<keyword evidence="2" id="KW-0809">Transit peptide</keyword>
<dbReference type="InterPro" id="IPR010793">
    <property type="entry name" value="Ribosomal_mL37/mL65"/>
</dbReference>
<evidence type="ECO:0000256" key="3">
    <source>
        <dbReference type="ARBA" id="ARBA00022980"/>
    </source>
</evidence>
<dbReference type="PANTHER" id="PTHR15889">
    <property type="entry name" value="MITOCHONDRIAL RIBOSOMAL PROTEIN L37"/>
    <property type="match status" value="1"/>
</dbReference>
<dbReference type="RefSeq" id="XP_011504154.1">
    <property type="nucleotide sequence ID" value="XM_011505852.1"/>
</dbReference>
<dbReference type="InterPro" id="IPR052482">
    <property type="entry name" value="mtLSU_mL37"/>
</dbReference>